<gene>
    <name evidence="1" type="ORF">BST12_23650</name>
</gene>
<sequence>MTDIWTTVAAEAKRSPTTSPLGWTVKAGFNFDKFATGQLAKHRGPDPAARERCCLCCWP</sequence>
<accession>A0A1W9ZF12</accession>
<dbReference type="RefSeq" id="WP_083115677.1">
    <property type="nucleotide sequence ID" value="NZ_JACKTS010000037.1"/>
</dbReference>
<keyword evidence="2" id="KW-1185">Reference proteome</keyword>
<reference evidence="1 2" key="1">
    <citation type="submission" date="2017-02" db="EMBL/GenBank/DDBJ databases">
        <title>The new phylogeny of genus Mycobacterium.</title>
        <authorList>
            <person name="Tortoli E."/>
            <person name="Trovato A."/>
            <person name="Cirillo D.M."/>
        </authorList>
    </citation>
    <scope>NUCLEOTIDE SEQUENCE [LARGE SCALE GENOMIC DNA]</scope>
    <source>
        <strain evidence="1 2">DSM 45057</strain>
    </source>
</reference>
<dbReference type="Proteomes" id="UP000192284">
    <property type="component" value="Unassembled WGS sequence"/>
</dbReference>
<evidence type="ECO:0000313" key="1">
    <source>
        <dbReference type="EMBL" id="ORA13745.1"/>
    </source>
</evidence>
<organism evidence="1 2">
    <name type="scientific">Mycobacterium angelicum</name>
    <dbReference type="NCBI Taxonomy" id="470074"/>
    <lineage>
        <taxon>Bacteria</taxon>
        <taxon>Bacillati</taxon>
        <taxon>Actinomycetota</taxon>
        <taxon>Actinomycetes</taxon>
        <taxon>Mycobacteriales</taxon>
        <taxon>Mycobacteriaceae</taxon>
        <taxon>Mycobacterium</taxon>
    </lineage>
</organism>
<proteinExistence type="predicted"/>
<comment type="caution">
    <text evidence="1">The sequence shown here is derived from an EMBL/GenBank/DDBJ whole genome shotgun (WGS) entry which is preliminary data.</text>
</comment>
<dbReference type="AlphaFoldDB" id="A0A1W9ZF12"/>
<dbReference type="EMBL" id="MVHE01000061">
    <property type="protein sequence ID" value="ORA13745.1"/>
    <property type="molecule type" value="Genomic_DNA"/>
</dbReference>
<name>A0A1W9ZF12_MYCAN</name>
<protein>
    <submittedName>
        <fullName evidence="1">Uncharacterized protein</fullName>
    </submittedName>
</protein>
<evidence type="ECO:0000313" key="2">
    <source>
        <dbReference type="Proteomes" id="UP000192284"/>
    </source>
</evidence>